<keyword evidence="6 14" id="KW-0349">Heme</keyword>
<keyword evidence="10" id="KW-0560">Oxidoreductase</keyword>
<evidence type="ECO:0000256" key="3">
    <source>
        <dbReference type="ARBA" id="ARBA00004174"/>
    </source>
</evidence>
<dbReference type="Pfam" id="PF00067">
    <property type="entry name" value="p450"/>
    <property type="match status" value="1"/>
</dbReference>
<dbReference type="SUPFAM" id="SSF48264">
    <property type="entry name" value="Cytochrome P450"/>
    <property type="match status" value="1"/>
</dbReference>
<comment type="subcellular location">
    <subcellularLocation>
        <location evidence="4">Endoplasmic reticulum membrane</location>
        <topology evidence="4">Peripheral membrane protein</topology>
    </subcellularLocation>
    <subcellularLocation>
        <location evidence="3">Microsome membrane</location>
        <topology evidence="3">Peripheral membrane protein</topology>
    </subcellularLocation>
</comment>
<evidence type="ECO:0000256" key="11">
    <source>
        <dbReference type="ARBA" id="ARBA00023004"/>
    </source>
</evidence>
<dbReference type="InterPro" id="IPR050182">
    <property type="entry name" value="Cytochrome_P450_fam2"/>
</dbReference>
<evidence type="ECO:0000256" key="7">
    <source>
        <dbReference type="ARBA" id="ARBA00022723"/>
    </source>
</evidence>
<dbReference type="GO" id="GO:0005789">
    <property type="term" value="C:endoplasmic reticulum membrane"/>
    <property type="evidence" value="ECO:0007669"/>
    <property type="project" value="UniProtKB-SubCell"/>
</dbReference>
<dbReference type="GO" id="GO:0020037">
    <property type="term" value="F:heme binding"/>
    <property type="evidence" value="ECO:0007669"/>
    <property type="project" value="InterPro"/>
</dbReference>
<dbReference type="PRINTS" id="PR00463">
    <property type="entry name" value="EP450I"/>
</dbReference>
<dbReference type="GO" id="GO:0005506">
    <property type="term" value="F:iron ion binding"/>
    <property type="evidence" value="ECO:0007669"/>
    <property type="project" value="InterPro"/>
</dbReference>
<comment type="function">
    <text evidence="2">May be involved in the metabolism of insect hormones and in the breakdown of synthetic insecticides.</text>
</comment>
<protein>
    <recommendedName>
        <fullName evidence="18">Cytochrome P450</fullName>
    </recommendedName>
</protein>
<evidence type="ECO:0000256" key="2">
    <source>
        <dbReference type="ARBA" id="ARBA00003690"/>
    </source>
</evidence>
<comment type="similarity">
    <text evidence="5">Belongs to the cytochrome P450 family.</text>
</comment>
<dbReference type="GO" id="GO:0006805">
    <property type="term" value="P:xenobiotic metabolic process"/>
    <property type="evidence" value="ECO:0007669"/>
    <property type="project" value="TreeGrafter"/>
</dbReference>
<dbReference type="AlphaFoldDB" id="A0AAN7PBA4"/>
<gene>
    <name evidence="16" type="ORF">RN001_004383</name>
</gene>
<evidence type="ECO:0000256" key="9">
    <source>
        <dbReference type="ARBA" id="ARBA00022848"/>
    </source>
</evidence>
<evidence type="ECO:0000256" key="8">
    <source>
        <dbReference type="ARBA" id="ARBA00022824"/>
    </source>
</evidence>
<feature type="binding site" description="axial binding residue" evidence="14">
    <location>
        <position position="577"/>
    </location>
    <ligand>
        <name>heme</name>
        <dbReference type="ChEBI" id="CHEBI:30413"/>
    </ligand>
    <ligandPart>
        <name>Fe</name>
        <dbReference type="ChEBI" id="CHEBI:18248"/>
    </ligandPart>
</feature>
<dbReference type="EMBL" id="JARPUR010000002">
    <property type="protein sequence ID" value="KAK4881064.1"/>
    <property type="molecule type" value="Genomic_DNA"/>
</dbReference>
<evidence type="ECO:0000256" key="14">
    <source>
        <dbReference type="PIRSR" id="PIRSR602401-1"/>
    </source>
</evidence>
<name>A0AAN7PBA4_9COLE</name>
<evidence type="ECO:0008006" key="18">
    <source>
        <dbReference type="Google" id="ProtNLM"/>
    </source>
</evidence>
<reference evidence="17" key="1">
    <citation type="submission" date="2023-01" db="EMBL/GenBank/DDBJ databases">
        <title>Key to firefly adult light organ development and bioluminescence: homeobox transcription factors regulate luciferase expression and transportation to peroxisome.</title>
        <authorList>
            <person name="Fu X."/>
        </authorList>
    </citation>
    <scope>NUCLEOTIDE SEQUENCE [LARGE SCALE GENOMIC DNA]</scope>
</reference>
<dbReference type="Gene3D" id="1.10.630.10">
    <property type="entry name" value="Cytochrome P450"/>
    <property type="match status" value="1"/>
</dbReference>
<keyword evidence="7 14" id="KW-0479">Metal-binding</keyword>
<sequence length="877" mass="100297">MEKRRNQKTDLSVYSSIKTRSKIQIKLDRFTVQLITEHGNFKAHLNGIGRSETADCECERRDDVENFLFDCHLTQHKSGIADSRLPCIGLVWPTSEGEVTINADSDEWWTKLARFANSLDRLKPDTAEVIRESKAKRLTVTYLYKLSRLKPENYPPGPPRLPIWGSYWFLLQADYNLTHKAAEHLRKKYRSDVVGLYAGDFPVVIVTSHALVKEALTKEEFIGRPDIFATRNRTLGDLLGIIFTDGPLWKEQRRFSLRQLRDYGFGRRFTATEGFFESEIKSLVEFLQTDPTAEDLDVCSKRGRVLVPDLFYGLLSNAILHMLVGHRFDERELRELGRSSVRFLQNTDTTGRAISITPWIRYFAPSFFGSTQIFEENRKIRDFCQKSIDQRKLTFSNDHKTDFLDSYFNKMHELQNEGLDLGSFTEKQLVWTLVDYLFPAPNVIGPQLNMLWMHLCMFLKVQLKVQEEIDRVVGRSRLPTLDDRKNMPYTEAVIRESLRVDPVVPINTPRRCLQDTTFGGFFIPKDSLILISLWNANYDSKVWDNPNEFRPERFLDNEGNLLKKDNILSFGAGKRLCAGETFARNSIFLLLSGLLQNFTFKPVHKVPDRENEYNNAVIKLKRAECTSDVNTDINEPLSEAPPKKRQRFKPRKLLDSSSDEDVAASDLPRPPPIFAVLTGNNQNRCMSVSSPSSSTTTITRNFPRTIIDTPTKNQGKLSHSKVLEQLLLIKEQNNKLLAILTAKNTKSASGYRIPELSVNLPVQSKQELDSLCADLLDDNTVTELSSYFSTIGGCNLVTKVNNILKRSMSNSVAAQISFRGKTLGKQAFHDLKLKEVVVCAAKLAHPSATEKEIEDCMKIWLKHAPQRYKTDMKKQDL</sequence>
<evidence type="ECO:0000256" key="15">
    <source>
        <dbReference type="SAM" id="MobiDB-lite"/>
    </source>
</evidence>
<evidence type="ECO:0000256" key="13">
    <source>
        <dbReference type="ARBA" id="ARBA00023136"/>
    </source>
</evidence>
<keyword evidence="13" id="KW-0472">Membrane</keyword>
<evidence type="ECO:0000313" key="16">
    <source>
        <dbReference type="EMBL" id="KAK4881064.1"/>
    </source>
</evidence>
<evidence type="ECO:0000256" key="4">
    <source>
        <dbReference type="ARBA" id="ARBA00004406"/>
    </source>
</evidence>
<keyword evidence="9" id="KW-0492">Microsome</keyword>
<keyword evidence="8" id="KW-0256">Endoplasmic reticulum</keyword>
<organism evidence="16 17">
    <name type="scientific">Aquatica leii</name>
    <dbReference type="NCBI Taxonomy" id="1421715"/>
    <lineage>
        <taxon>Eukaryota</taxon>
        <taxon>Metazoa</taxon>
        <taxon>Ecdysozoa</taxon>
        <taxon>Arthropoda</taxon>
        <taxon>Hexapoda</taxon>
        <taxon>Insecta</taxon>
        <taxon>Pterygota</taxon>
        <taxon>Neoptera</taxon>
        <taxon>Endopterygota</taxon>
        <taxon>Coleoptera</taxon>
        <taxon>Polyphaga</taxon>
        <taxon>Elateriformia</taxon>
        <taxon>Elateroidea</taxon>
        <taxon>Lampyridae</taxon>
        <taxon>Luciolinae</taxon>
        <taxon>Aquatica</taxon>
    </lineage>
</organism>
<dbReference type="FunFam" id="1.10.630.10:FF:000238">
    <property type="entry name" value="Cytochrome P450 2A6"/>
    <property type="match status" value="1"/>
</dbReference>
<evidence type="ECO:0000256" key="1">
    <source>
        <dbReference type="ARBA" id="ARBA00001971"/>
    </source>
</evidence>
<evidence type="ECO:0000256" key="10">
    <source>
        <dbReference type="ARBA" id="ARBA00023002"/>
    </source>
</evidence>
<dbReference type="GO" id="GO:0006082">
    <property type="term" value="P:organic acid metabolic process"/>
    <property type="evidence" value="ECO:0007669"/>
    <property type="project" value="TreeGrafter"/>
</dbReference>
<evidence type="ECO:0000256" key="6">
    <source>
        <dbReference type="ARBA" id="ARBA00022617"/>
    </source>
</evidence>
<keyword evidence="11 14" id="KW-0408">Iron</keyword>
<feature type="region of interest" description="Disordered" evidence="15">
    <location>
        <begin position="631"/>
        <end position="666"/>
    </location>
</feature>
<evidence type="ECO:0000256" key="5">
    <source>
        <dbReference type="ARBA" id="ARBA00010617"/>
    </source>
</evidence>
<keyword evidence="17" id="KW-1185">Reference proteome</keyword>
<dbReference type="GO" id="GO:0016712">
    <property type="term" value="F:oxidoreductase activity, acting on paired donors, with incorporation or reduction of molecular oxygen, reduced flavin or flavoprotein as one donor, and incorporation of one atom of oxygen"/>
    <property type="evidence" value="ECO:0007669"/>
    <property type="project" value="TreeGrafter"/>
</dbReference>
<dbReference type="GO" id="GO:0008395">
    <property type="term" value="F:steroid hydroxylase activity"/>
    <property type="evidence" value="ECO:0007669"/>
    <property type="project" value="TreeGrafter"/>
</dbReference>
<dbReference type="InterPro" id="IPR002401">
    <property type="entry name" value="Cyt_P450_E_grp-I"/>
</dbReference>
<dbReference type="PANTHER" id="PTHR24300">
    <property type="entry name" value="CYTOCHROME P450 508A4-RELATED"/>
    <property type="match status" value="1"/>
</dbReference>
<keyword evidence="12" id="KW-0503">Monooxygenase</keyword>
<dbReference type="PRINTS" id="PR00385">
    <property type="entry name" value="P450"/>
</dbReference>
<dbReference type="Proteomes" id="UP001353858">
    <property type="component" value="Unassembled WGS sequence"/>
</dbReference>
<comment type="caution">
    <text evidence="16">The sequence shown here is derived from an EMBL/GenBank/DDBJ whole genome shotgun (WGS) entry which is preliminary data.</text>
</comment>
<proteinExistence type="inferred from homology"/>
<evidence type="ECO:0000313" key="17">
    <source>
        <dbReference type="Proteomes" id="UP001353858"/>
    </source>
</evidence>
<dbReference type="InterPro" id="IPR036396">
    <property type="entry name" value="Cyt_P450_sf"/>
</dbReference>
<evidence type="ECO:0000256" key="12">
    <source>
        <dbReference type="ARBA" id="ARBA00023033"/>
    </source>
</evidence>
<dbReference type="InterPro" id="IPR017972">
    <property type="entry name" value="Cyt_P450_CS"/>
</dbReference>
<dbReference type="PANTHER" id="PTHR24300:SF376">
    <property type="entry name" value="CYTOCHROME P450 15A1"/>
    <property type="match status" value="1"/>
</dbReference>
<dbReference type="InterPro" id="IPR001128">
    <property type="entry name" value="Cyt_P450"/>
</dbReference>
<accession>A0AAN7PBA4</accession>
<comment type="cofactor">
    <cofactor evidence="1 14">
        <name>heme</name>
        <dbReference type="ChEBI" id="CHEBI:30413"/>
    </cofactor>
</comment>
<dbReference type="PROSITE" id="PS00086">
    <property type="entry name" value="CYTOCHROME_P450"/>
    <property type="match status" value="1"/>
</dbReference>